<protein>
    <recommendedName>
        <fullName evidence="5">Cilia- and flagella-associated protein 251</fullName>
    </recommendedName>
</protein>
<dbReference type="SMART" id="SM00320">
    <property type="entry name" value="WD40"/>
    <property type="match status" value="7"/>
</dbReference>
<evidence type="ECO:0000313" key="6">
    <source>
        <dbReference type="EMBL" id="THD28965.1"/>
    </source>
</evidence>
<dbReference type="InterPro" id="IPR011047">
    <property type="entry name" value="Quinoprotein_ADH-like_sf"/>
</dbReference>
<evidence type="ECO:0000313" key="7">
    <source>
        <dbReference type="Proteomes" id="UP000230066"/>
    </source>
</evidence>
<dbReference type="InterPro" id="IPR015943">
    <property type="entry name" value="WD40/YVTN_repeat-like_dom_sf"/>
</dbReference>
<proteinExistence type="predicted"/>
<dbReference type="SUPFAM" id="SSF50978">
    <property type="entry name" value="WD40 repeat-like"/>
    <property type="match status" value="1"/>
</dbReference>
<dbReference type="PANTHER" id="PTHR13720">
    <property type="entry name" value="WD-40 REPEAT PROTEIN"/>
    <property type="match status" value="1"/>
</dbReference>
<accession>A0A4E0RLU3</accession>
<comment type="caution">
    <text evidence="6">The sequence shown here is derived from an EMBL/GenBank/DDBJ whole genome shotgun (WGS) entry which is preliminary data.</text>
</comment>
<keyword evidence="7" id="KW-1185">Reference proteome</keyword>
<dbReference type="GO" id="GO:0031514">
    <property type="term" value="C:motile cilium"/>
    <property type="evidence" value="ECO:0007669"/>
    <property type="project" value="TreeGrafter"/>
</dbReference>
<dbReference type="Gene3D" id="2.130.10.10">
    <property type="entry name" value="YVTN repeat-like/Quinoprotein amine dehydrogenase"/>
    <property type="match status" value="2"/>
</dbReference>
<evidence type="ECO:0000256" key="4">
    <source>
        <dbReference type="ARBA" id="ARBA00023273"/>
    </source>
</evidence>
<dbReference type="InterPro" id="IPR036322">
    <property type="entry name" value="WD40_repeat_dom_sf"/>
</dbReference>
<name>A0A4E0RLU3_FASHE</name>
<keyword evidence="3" id="KW-0677">Repeat</keyword>
<dbReference type="InterPro" id="IPR001680">
    <property type="entry name" value="WD40_rpt"/>
</dbReference>
<comment type="subcellular location">
    <subcellularLocation>
        <location evidence="1">Cell projection</location>
        <location evidence="1">Cilium</location>
    </subcellularLocation>
</comment>
<evidence type="ECO:0000256" key="3">
    <source>
        <dbReference type="ARBA" id="ARBA00022737"/>
    </source>
</evidence>
<evidence type="ECO:0000256" key="2">
    <source>
        <dbReference type="ARBA" id="ARBA00022574"/>
    </source>
</evidence>
<dbReference type="EMBL" id="JXXN02000032">
    <property type="protein sequence ID" value="THD28965.1"/>
    <property type="molecule type" value="Genomic_DNA"/>
</dbReference>
<dbReference type="Pfam" id="PF00400">
    <property type="entry name" value="WD40"/>
    <property type="match status" value="1"/>
</dbReference>
<gene>
    <name evidence="6" type="ORF">D915_000178</name>
</gene>
<dbReference type="Proteomes" id="UP000230066">
    <property type="component" value="Unassembled WGS sequence"/>
</dbReference>
<reference evidence="6" key="1">
    <citation type="submission" date="2019-03" db="EMBL/GenBank/DDBJ databases">
        <title>Improved annotation for the trematode Fasciola hepatica.</title>
        <authorList>
            <person name="Choi Y.-J."/>
            <person name="Martin J."/>
            <person name="Mitreva M."/>
        </authorList>
    </citation>
    <scope>NUCLEOTIDE SEQUENCE [LARGE SCALE GENOMIC DNA]</scope>
</reference>
<dbReference type="PANTHER" id="PTHR13720:SF13">
    <property type="entry name" value="CILIA- AND FLAGELLA-ASSOCIATED PROTEIN 251"/>
    <property type="match status" value="1"/>
</dbReference>
<evidence type="ECO:0000256" key="5">
    <source>
        <dbReference type="ARBA" id="ARBA00040994"/>
    </source>
</evidence>
<dbReference type="InterPro" id="IPR050630">
    <property type="entry name" value="WD_repeat_EMAP"/>
</dbReference>
<dbReference type="SUPFAM" id="SSF50998">
    <property type="entry name" value="Quinoprotein alcohol dehydrogenase-like"/>
    <property type="match status" value="1"/>
</dbReference>
<dbReference type="Gene3D" id="1.10.238.10">
    <property type="entry name" value="EF-hand"/>
    <property type="match status" value="1"/>
</dbReference>
<sequence length="1060" mass="119927">MDEQIHHISPTNFLRLNSEHTDDPIIQNNIEQSPTETQYPAVEQNYGQNNSKQRERSRVCDKKASSIIPTYSKNIENLRKSTTGEEENVDSKAEEKEDLLWIPAPEDQVIVPVWAFGFNQTVPVINLSKTKLNVVLYSSSHLVIVYNIDANKQRILRGHVNEVTCLGCSDDKRWLVSGDSGPDNAVIIWDRKTGDPVRTMLNPHKNGVVSVALTGDARYLGTLSAEEVNQEFAIWNWTTGSEKPMCLVRLNPEYSGQRWINFKPNDYYHVATNSHRQVIFYHWETNGEIEAYAPPLTDEMFNKKVGTFSGTHFVPETNTALSATSQGLVVVWETDTVDEKKNDKESPFKKPVKLVSLHEKPITFLGITECRGSTYAIVTGDTAGSVKFFDTNFMLLYWYQNLNSGPIVTVSFASLGILCDSSAILQSTNYPQCSTIHAERFVVEDFIVTTAWAKMIKVTVNGDTIQVSWQTVTSCETLTETTLKPHLVICSLTGLLKVYDYETRMVIAMKDYGSNEGIQTCRYGPLGKYLAVGFTSGYVRIVDAITLEDVTPEPFTYGRGAITHVDFSPRGDYCAYADSSHTTTLLRASSDDTEPPWHYVGRIRVHYRPITDLMFWIGRGCKNCRLFTISEDRTLAEYDISHASLHNFPLMARYRVEQLATPLCFSRLPPYYKEEFLFVATSTMKLKLLNSTSFMCRKVVMARPEAIQYHKVLPLPSKKSATAHFLVCISEERLAVVMLPLDGDPLKSTNVIAHPSGPRGTGRASSLAVSHCGRYAFTAGGPDDCVHMWAINPKTLEDRVKCAVDVKYRFYKLITPEFLHELKDYYYYSMLRTQGLRSLETRHTSMTIPITEIPFVMRAIGYYPTEEDIENMINEVKYSGFVETGTYVSDIDLDTFIQMYCNYKPFQGIFYKDVESAFHQLCVVRDLDTGKALKFRDPQAKITDPKSIPPEYLFSYLQTIGEPIGESELTEYLSTLLGYFPEGGRPENTVMVDEDEMNKAVDACLPVFLNAENFIYNILGMRPCSMENLEPNPLKCDKLRVCSADHERSESNVVSSTQTE</sequence>
<keyword evidence="4" id="KW-0966">Cell projection</keyword>
<dbReference type="AlphaFoldDB" id="A0A4E0RLU3"/>
<organism evidence="6 7">
    <name type="scientific">Fasciola hepatica</name>
    <name type="common">Liver fluke</name>
    <dbReference type="NCBI Taxonomy" id="6192"/>
    <lineage>
        <taxon>Eukaryota</taxon>
        <taxon>Metazoa</taxon>
        <taxon>Spiralia</taxon>
        <taxon>Lophotrochozoa</taxon>
        <taxon>Platyhelminthes</taxon>
        <taxon>Trematoda</taxon>
        <taxon>Digenea</taxon>
        <taxon>Plagiorchiida</taxon>
        <taxon>Echinostomata</taxon>
        <taxon>Echinostomatoidea</taxon>
        <taxon>Fasciolidae</taxon>
        <taxon>Fasciola</taxon>
    </lineage>
</organism>
<keyword evidence="2" id="KW-0853">WD repeat</keyword>
<evidence type="ECO:0000256" key="1">
    <source>
        <dbReference type="ARBA" id="ARBA00004138"/>
    </source>
</evidence>